<feature type="non-terminal residue" evidence="1">
    <location>
        <position position="1"/>
    </location>
</feature>
<dbReference type="AlphaFoldDB" id="A0A815VVE4"/>
<gene>
    <name evidence="1" type="ORF">VCS650_LOCUS43899</name>
</gene>
<proteinExistence type="predicted"/>
<reference evidence="1" key="1">
    <citation type="submission" date="2021-02" db="EMBL/GenBank/DDBJ databases">
        <authorList>
            <person name="Nowell W R."/>
        </authorList>
    </citation>
    <scope>NUCLEOTIDE SEQUENCE</scope>
</reference>
<evidence type="ECO:0000313" key="1">
    <source>
        <dbReference type="EMBL" id="CAF1537059.1"/>
    </source>
</evidence>
<protein>
    <submittedName>
        <fullName evidence="1">Uncharacterized protein</fullName>
    </submittedName>
</protein>
<dbReference type="Proteomes" id="UP000663891">
    <property type="component" value="Unassembled WGS sequence"/>
</dbReference>
<name>A0A815VVE4_9BILA</name>
<organism evidence="1 2">
    <name type="scientific">Adineta steineri</name>
    <dbReference type="NCBI Taxonomy" id="433720"/>
    <lineage>
        <taxon>Eukaryota</taxon>
        <taxon>Metazoa</taxon>
        <taxon>Spiralia</taxon>
        <taxon>Gnathifera</taxon>
        <taxon>Rotifera</taxon>
        <taxon>Eurotatoria</taxon>
        <taxon>Bdelloidea</taxon>
        <taxon>Adinetida</taxon>
        <taxon>Adinetidae</taxon>
        <taxon>Adineta</taxon>
    </lineage>
</organism>
<evidence type="ECO:0000313" key="2">
    <source>
        <dbReference type="Proteomes" id="UP000663891"/>
    </source>
</evidence>
<comment type="caution">
    <text evidence="1">The sequence shown here is derived from an EMBL/GenBank/DDBJ whole genome shotgun (WGS) entry which is preliminary data.</text>
</comment>
<accession>A0A815VVE4</accession>
<dbReference type="EMBL" id="CAJNON010005780">
    <property type="protein sequence ID" value="CAF1537059.1"/>
    <property type="molecule type" value="Genomic_DNA"/>
</dbReference>
<sequence>RRTSSRDNIIQAASYCDHCKGHTSSSSDTRFPTSVVGIKDNPQSGVGINDNLQQQGPHLATLGF</sequence>